<dbReference type="AlphaFoldDB" id="A0A0V0HX96"/>
<reference evidence="1" key="1">
    <citation type="submission" date="2015-12" db="EMBL/GenBank/DDBJ databases">
        <title>Gene expression during late stages of embryo sac development: a critical building block for successful pollen-pistil interactions.</title>
        <authorList>
            <person name="Liu Y."/>
            <person name="Joly V."/>
            <person name="Sabar M."/>
            <person name="Matton D.P."/>
        </authorList>
    </citation>
    <scope>NUCLEOTIDE SEQUENCE</scope>
</reference>
<dbReference type="EMBL" id="GEDG01013756">
    <property type="protein sequence ID" value="JAP25010.1"/>
    <property type="molecule type" value="Transcribed_RNA"/>
</dbReference>
<accession>A0A0V0HX96</accession>
<protein>
    <submittedName>
        <fullName evidence="1">Putative ovule protein</fullName>
    </submittedName>
</protein>
<sequence length="74" mass="8270">MWVESIRESGHNDRIGYLHAQGSNRKKSAYLLIMVGHDVVVDQTEGNVGDNNFCLTCYVGGNTLSNKCFTTEFQ</sequence>
<evidence type="ECO:0000313" key="1">
    <source>
        <dbReference type="EMBL" id="JAP25010.1"/>
    </source>
</evidence>
<proteinExistence type="predicted"/>
<name>A0A0V0HX96_SOLCH</name>
<organism evidence="1">
    <name type="scientific">Solanum chacoense</name>
    <name type="common">Chaco potato</name>
    <dbReference type="NCBI Taxonomy" id="4108"/>
    <lineage>
        <taxon>Eukaryota</taxon>
        <taxon>Viridiplantae</taxon>
        <taxon>Streptophyta</taxon>
        <taxon>Embryophyta</taxon>
        <taxon>Tracheophyta</taxon>
        <taxon>Spermatophyta</taxon>
        <taxon>Magnoliopsida</taxon>
        <taxon>eudicotyledons</taxon>
        <taxon>Gunneridae</taxon>
        <taxon>Pentapetalae</taxon>
        <taxon>asterids</taxon>
        <taxon>lamiids</taxon>
        <taxon>Solanales</taxon>
        <taxon>Solanaceae</taxon>
        <taxon>Solanoideae</taxon>
        <taxon>Solaneae</taxon>
        <taxon>Solanum</taxon>
    </lineage>
</organism>